<evidence type="ECO:0000313" key="9">
    <source>
        <dbReference type="Proteomes" id="UP001519271"/>
    </source>
</evidence>
<dbReference type="Pfam" id="PF01370">
    <property type="entry name" value="Epimerase"/>
    <property type="match status" value="1"/>
</dbReference>
<evidence type="ECO:0000256" key="6">
    <source>
        <dbReference type="ARBA" id="ARBA00033067"/>
    </source>
</evidence>
<dbReference type="GO" id="GO:0003978">
    <property type="term" value="F:UDP-glucose 4-epimerase activity"/>
    <property type="evidence" value="ECO:0007669"/>
    <property type="project" value="UniProtKB-EC"/>
</dbReference>
<keyword evidence="4" id="KW-0299">Galactose metabolism</keyword>
<gene>
    <name evidence="8" type="ORF">J2Z34_003234</name>
</gene>
<proteinExistence type="inferred from homology"/>
<evidence type="ECO:0000256" key="4">
    <source>
        <dbReference type="ARBA" id="ARBA00023144"/>
    </source>
</evidence>
<evidence type="ECO:0000313" key="8">
    <source>
        <dbReference type="EMBL" id="MBP1920719.1"/>
    </source>
</evidence>
<keyword evidence="8" id="KW-0413">Isomerase</keyword>
<accession>A0ABS4G845</accession>
<dbReference type="PANTHER" id="PTHR43725:SF53">
    <property type="entry name" value="UDP-ARABINOSE 4-EPIMERASE 1"/>
    <property type="match status" value="1"/>
</dbReference>
<sequence length="315" mass="36067">MKYTLILGGAGFIGSNLIHEYVKLNRGVISFNREQPDNGNLDGIRDKVVSITGDLGDSELLRRIFREYEIEEVVHLVSSLLPASPFYDYLKEYDEVTIPTMRLMKIMQENSVRKLIFLSSGGTVYGSYKESGYYNEEDPLRPINYYGLSKCNLEEYIRFEGRKGKIDYLILRASNPFGRFQNLYGKQGLVAVILGKYLSNQEVEIWGDGTVARDYIPIGYLCRSIISLSSMNAWNETFNIGSGVGVSVNEIIKTIEDALDIRLKVRYKEARSIDSDRVVLNIDKLKSFIDVEKIDLGKSILDFYKYIRECENDKR</sequence>
<dbReference type="Proteomes" id="UP001519271">
    <property type="component" value="Unassembled WGS sequence"/>
</dbReference>
<dbReference type="EMBL" id="JAGGKC010000037">
    <property type="protein sequence ID" value="MBP1920719.1"/>
    <property type="molecule type" value="Genomic_DNA"/>
</dbReference>
<dbReference type="Gene3D" id="3.90.25.10">
    <property type="entry name" value="UDP-galactose 4-epimerase, domain 1"/>
    <property type="match status" value="1"/>
</dbReference>
<dbReference type="RefSeq" id="WP_209460879.1">
    <property type="nucleotide sequence ID" value="NZ_JAGGKC010000037.1"/>
</dbReference>
<keyword evidence="4" id="KW-0119">Carbohydrate metabolism</keyword>
<comment type="caution">
    <text evidence="8">The sequence shown here is derived from an EMBL/GenBank/DDBJ whole genome shotgun (WGS) entry which is preliminary data.</text>
</comment>
<protein>
    <recommendedName>
        <fullName evidence="3">UDP-glucose 4-epimerase</fullName>
    </recommendedName>
    <alternativeName>
        <fullName evidence="6">Galactowaldenase</fullName>
    </alternativeName>
    <alternativeName>
        <fullName evidence="5">UDP-galactose 4-epimerase</fullName>
    </alternativeName>
</protein>
<dbReference type="PANTHER" id="PTHR43725">
    <property type="entry name" value="UDP-GLUCOSE 4-EPIMERASE"/>
    <property type="match status" value="1"/>
</dbReference>
<evidence type="ECO:0000256" key="3">
    <source>
        <dbReference type="ARBA" id="ARBA00018569"/>
    </source>
</evidence>
<name>A0ABS4G845_9CLOT</name>
<dbReference type="Gene3D" id="3.40.50.720">
    <property type="entry name" value="NAD(P)-binding Rossmann-like Domain"/>
    <property type="match status" value="1"/>
</dbReference>
<evidence type="ECO:0000259" key="7">
    <source>
        <dbReference type="Pfam" id="PF01370"/>
    </source>
</evidence>
<comment type="pathway">
    <text evidence="1">Carbohydrate metabolism; galactose metabolism.</text>
</comment>
<keyword evidence="9" id="KW-1185">Reference proteome</keyword>
<reference evidence="8 9" key="1">
    <citation type="submission" date="2021-03" db="EMBL/GenBank/DDBJ databases">
        <title>Genomic Encyclopedia of Type Strains, Phase IV (KMG-IV): sequencing the most valuable type-strain genomes for metagenomic binning, comparative biology and taxonomic classification.</title>
        <authorList>
            <person name="Goeker M."/>
        </authorList>
    </citation>
    <scope>NUCLEOTIDE SEQUENCE [LARGE SCALE GENOMIC DNA]</scope>
    <source>
        <strain evidence="8 9">DSM 6139</strain>
    </source>
</reference>
<dbReference type="SUPFAM" id="SSF51735">
    <property type="entry name" value="NAD(P)-binding Rossmann-fold domains"/>
    <property type="match status" value="1"/>
</dbReference>
<organism evidence="8 9">
    <name type="scientific">Youngiibacter multivorans</name>
    <dbReference type="NCBI Taxonomy" id="937251"/>
    <lineage>
        <taxon>Bacteria</taxon>
        <taxon>Bacillati</taxon>
        <taxon>Bacillota</taxon>
        <taxon>Clostridia</taxon>
        <taxon>Eubacteriales</taxon>
        <taxon>Clostridiaceae</taxon>
        <taxon>Youngiibacter</taxon>
    </lineage>
</organism>
<feature type="domain" description="NAD-dependent epimerase/dehydratase" evidence="7">
    <location>
        <begin position="5"/>
        <end position="241"/>
    </location>
</feature>
<evidence type="ECO:0000256" key="5">
    <source>
        <dbReference type="ARBA" id="ARBA00031367"/>
    </source>
</evidence>
<evidence type="ECO:0000256" key="1">
    <source>
        <dbReference type="ARBA" id="ARBA00004947"/>
    </source>
</evidence>
<dbReference type="InterPro" id="IPR036291">
    <property type="entry name" value="NAD(P)-bd_dom_sf"/>
</dbReference>
<dbReference type="InterPro" id="IPR001509">
    <property type="entry name" value="Epimerase_deHydtase"/>
</dbReference>
<comment type="similarity">
    <text evidence="2">Belongs to the NAD(P)-dependent epimerase/dehydratase family.</text>
</comment>
<evidence type="ECO:0000256" key="2">
    <source>
        <dbReference type="ARBA" id="ARBA00007637"/>
    </source>
</evidence>